<evidence type="ECO:0000313" key="2">
    <source>
        <dbReference type="EMBL" id="KAK2652783.1"/>
    </source>
</evidence>
<keyword evidence="1" id="KW-0732">Signal</keyword>
<proteinExistence type="predicted"/>
<evidence type="ECO:0000256" key="1">
    <source>
        <dbReference type="SAM" id="SignalP"/>
    </source>
</evidence>
<dbReference type="EMBL" id="JANJYI010000004">
    <property type="protein sequence ID" value="KAK2652783.1"/>
    <property type="molecule type" value="Genomic_DNA"/>
</dbReference>
<accession>A0AAE0CJF7</accession>
<dbReference type="AlphaFoldDB" id="A0AAE0CJF7"/>
<reference evidence="2" key="1">
    <citation type="journal article" date="2023" name="Plant J.">
        <title>Genome sequences and population genomics provide insights into the demographic history, inbreeding, and mutation load of two 'living fossil' tree species of Dipteronia.</title>
        <authorList>
            <person name="Feng Y."/>
            <person name="Comes H.P."/>
            <person name="Chen J."/>
            <person name="Zhu S."/>
            <person name="Lu R."/>
            <person name="Zhang X."/>
            <person name="Li P."/>
            <person name="Qiu J."/>
            <person name="Olsen K.M."/>
            <person name="Qiu Y."/>
        </authorList>
    </citation>
    <scope>NUCLEOTIDE SEQUENCE</scope>
    <source>
        <strain evidence="2">KIB01</strain>
    </source>
</reference>
<protein>
    <submittedName>
        <fullName evidence="2">Uncharacterized protein</fullName>
    </submittedName>
</protein>
<evidence type="ECO:0000313" key="3">
    <source>
        <dbReference type="Proteomes" id="UP001280121"/>
    </source>
</evidence>
<dbReference type="Proteomes" id="UP001280121">
    <property type="component" value="Unassembled WGS sequence"/>
</dbReference>
<sequence>MSLALAALAPCISFTCFSQILEKGKVFTWDYSPTSAEYPASLGLICRWPLPPVSLSLWDGRTCRSDVSADVGTIVPHRPSIQLLWALYVGDLYLLFGPASML</sequence>
<organism evidence="2 3">
    <name type="scientific">Dipteronia dyeriana</name>
    <dbReference type="NCBI Taxonomy" id="168575"/>
    <lineage>
        <taxon>Eukaryota</taxon>
        <taxon>Viridiplantae</taxon>
        <taxon>Streptophyta</taxon>
        <taxon>Embryophyta</taxon>
        <taxon>Tracheophyta</taxon>
        <taxon>Spermatophyta</taxon>
        <taxon>Magnoliopsida</taxon>
        <taxon>eudicotyledons</taxon>
        <taxon>Gunneridae</taxon>
        <taxon>Pentapetalae</taxon>
        <taxon>rosids</taxon>
        <taxon>malvids</taxon>
        <taxon>Sapindales</taxon>
        <taxon>Sapindaceae</taxon>
        <taxon>Hippocastanoideae</taxon>
        <taxon>Acereae</taxon>
        <taxon>Dipteronia</taxon>
    </lineage>
</organism>
<name>A0AAE0CJF7_9ROSI</name>
<keyword evidence="3" id="KW-1185">Reference proteome</keyword>
<feature type="signal peptide" evidence="1">
    <location>
        <begin position="1"/>
        <end position="18"/>
    </location>
</feature>
<comment type="caution">
    <text evidence="2">The sequence shown here is derived from an EMBL/GenBank/DDBJ whole genome shotgun (WGS) entry which is preliminary data.</text>
</comment>
<feature type="chain" id="PRO_5042137883" evidence="1">
    <location>
        <begin position="19"/>
        <end position="102"/>
    </location>
</feature>
<gene>
    <name evidence="2" type="ORF">Ddye_012639</name>
</gene>